<evidence type="ECO:0000259" key="7">
    <source>
        <dbReference type="SMART" id="SM00852"/>
    </source>
</evidence>
<comment type="pathway">
    <text evidence="2 6">Cofactor biosynthesis; molybdopterin biosynthesis.</text>
</comment>
<dbReference type="PANTHER" id="PTHR10192:SF5">
    <property type="entry name" value="GEPHYRIN"/>
    <property type="match status" value="1"/>
</dbReference>
<dbReference type="Gene3D" id="2.170.190.11">
    <property type="entry name" value="Molybdopterin biosynthesis moea protein, domain 3"/>
    <property type="match status" value="1"/>
</dbReference>
<comment type="similarity">
    <text evidence="3 6">Belongs to the MoeA family.</text>
</comment>
<keyword evidence="9" id="KW-1185">Reference proteome</keyword>
<dbReference type="PROSITE" id="PS01079">
    <property type="entry name" value="MOCF_BIOSYNTHESIS_2"/>
    <property type="match status" value="1"/>
</dbReference>
<protein>
    <recommendedName>
        <fullName evidence="6">Molybdopterin molybdenumtransferase</fullName>
        <ecNumber evidence="6">2.10.1.1</ecNumber>
    </recommendedName>
</protein>
<keyword evidence="6" id="KW-0479">Metal-binding</keyword>
<dbReference type="InterPro" id="IPR005110">
    <property type="entry name" value="MoeA_linker/N"/>
</dbReference>
<keyword evidence="4 6" id="KW-0501">Molybdenum cofactor biosynthesis</keyword>
<dbReference type="NCBIfam" id="TIGR00177">
    <property type="entry name" value="molyb_syn"/>
    <property type="match status" value="1"/>
</dbReference>
<dbReference type="SUPFAM" id="SSF63882">
    <property type="entry name" value="MoeA N-terminal region -like"/>
    <property type="match status" value="1"/>
</dbReference>
<dbReference type="InterPro" id="IPR008284">
    <property type="entry name" value="MoCF_biosynth_CS"/>
</dbReference>
<dbReference type="AlphaFoldDB" id="A0A7H1NT29"/>
<dbReference type="SMART" id="SM00852">
    <property type="entry name" value="MoCF_biosynth"/>
    <property type="match status" value="1"/>
</dbReference>
<gene>
    <name evidence="8" type="primary">moeA</name>
    <name evidence="8" type="ORF">JGUZn3_17210</name>
</gene>
<dbReference type="GO" id="GO:0061599">
    <property type="term" value="F:molybdopterin molybdotransferase activity"/>
    <property type="evidence" value="ECO:0007669"/>
    <property type="project" value="UniProtKB-UniRule"/>
</dbReference>
<dbReference type="InterPro" id="IPR038987">
    <property type="entry name" value="MoeA-like"/>
</dbReference>
<dbReference type="Pfam" id="PF00994">
    <property type="entry name" value="MoCF_biosynth"/>
    <property type="match status" value="1"/>
</dbReference>
<dbReference type="NCBIfam" id="NF045515">
    <property type="entry name" value="Glp_gephyrin"/>
    <property type="match status" value="1"/>
</dbReference>
<dbReference type="InterPro" id="IPR036135">
    <property type="entry name" value="MoeA_linker/N_sf"/>
</dbReference>
<evidence type="ECO:0000256" key="1">
    <source>
        <dbReference type="ARBA" id="ARBA00002901"/>
    </source>
</evidence>
<dbReference type="PANTHER" id="PTHR10192">
    <property type="entry name" value="MOLYBDOPTERIN BIOSYNTHESIS PROTEIN"/>
    <property type="match status" value="1"/>
</dbReference>
<evidence type="ECO:0000313" key="9">
    <source>
        <dbReference type="Proteomes" id="UP000516349"/>
    </source>
</evidence>
<dbReference type="Proteomes" id="UP000516349">
    <property type="component" value="Chromosome"/>
</dbReference>
<dbReference type="InterPro" id="IPR001453">
    <property type="entry name" value="MoaB/Mog_dom"/>
</dbReference>
<dbReference type="GO" id="GO:0006777">
    <property type="term" value="P:Mo-molybdopterin cofactor biosynthetic process"/>
    <property type="evidence" value="ECO:0007669"/>
    <property type="project" value="UniProtKB-UniRule"/>
</dbReference>
<comment type="catalytic activity">
    <reaction evidence="5">
        <text>adenylyl-molybdopterin + molybdate = Mo-molybdopterin + AMP + H(+)</text>
        <dbReference type="Rhea" id="RHEA:35047"/>
        <dbReference type="ChEBI" id="CHEBI:15378"/>
        <dbReference type="ChEBI" id="CHEBI:36264"/>
        <dbReference type="ChEBI" id="CHEBI:62727"/>
        <dbReference type="ChEBI" id="CHEBI:71302"/>
        <dbReference type="ChEBI" id="CHEBI:456215"/>
        <dbReference type="EC" id="2.10.1.1"/>
    </reaction>
</comment>
<dbReference type="UniPathway" id="UPA00344"/>
<dbReference type="Pfam" id="PF03454">
    <property type="entry name" value="MoeA_C"/>
    <property type="match status" value="1"/>
</dbReference>
<keyword evidence="6" id="KW-0500">Molybdenum</keyword>
<dbReference type="InterPro" id="IPR036688">
    <property type="entry name" value="MoeA_C_domain_IV_sf"/>
</dbReference>
<comment type="function">
    <text evidence="1 6">Catalyzes the insertion of molybdate into adenylated molybdopterin with the concomitant release of AMP.</text>
</comment>
<dbReference type="GO" id="GO:0046872">
    <property type="term" value="F:metal ion binding"/>
    <property type="evidence" value="ECO:0007669"/>
    <property type="project" value="UniProtKB-UniRule"/>
</dbReference>
<dbReference type="InterPro" id="IPR036425">
    <property type="entry name" value="MoaB/Mog-like_dom_sf"/>
</dbReference>
<comment type="cofactor">
    <cofactor evidence="6">
        <name>Mg(2+)</name>
        <dbReference type="ChEBI" id="CHEBI:18420"/>
    </cofactor>
</comment>
<dbReference type="InterPro" id="IPR005111">
    <property type="entry name" value="MoeA_C_domain_IV"/>
</dbReference>
<accession>A0A7H1NT29</accession>
<dbReference type="KEGG" id="ebla:JGUZn3_17210"/>
<dbReference type="RefSeq" id="WP_203413154.1">
    <property type="nucleotide sequence ID" value="NZ_CP060244.1"/>
</dbReference>
<evidence type="ECO:0000256" key="5">
    <source>
        <dbReference type="ARBA" id="ARBA00047317"/>
    </source>
</evidence>
<dbReference type="Gene3D" id="3.90.105.10">
    <property type="entry name" value="Molybdopterin biosynthesis moea protein, domain 2"/>
    <property type="match status" value="1"/>
</dbReference>
<evidence type="ECO:0000256" key="4">
    <source>
        <dbReference type="ARBA" id="ARBA00023150"/>
    </source>
</evidence>
<dbReference type="Pfam" id="PF03453">
    <property type="entry name" value="MoeA_N"/>
    <property type="match status" value="1"/>
</dbReference>
<organism evidence="8 9">
    <name type="scientific">Entomobacter blattae</name>
    <dbReference type="NCBI Taxonomy" id="2762277"/>
    <lineage>
        <taxon>Bacteria</taxon>
        <taxon>Pseudomonadati</taxon>
        <taxon>Pseudomonadota</taxon>
        <taxon>Alphaproteobacteria</taxon>
        <taxon>Acetobacterales</taxon>
        <taxon>Acetobacteraceae</taxon>
        <taxon>Entomobacter</taxon>
    </lineage>
</organism>
<name>A0A7H1NT29_9PROT</name>
<proteinExistence type="inferred from homology"/>
<dbReference type="Gene3D" id="3.40.980.10">
    <property type="entry name" value="MoaB/Mog-like domain"/>
    <property type="match status" value="1"/>
</dbReference>
<feature type="domain" description="MoaB/Mog" evidence="7">
    <location>
        <begin position="192"/>
        <end position="332"/>
    </location>
</feature>
<sequence length="421" mass="45740">MVQLSDDCCNASSSLLRVEQAREIIQRNFSIAVLKKTLSLEDTENLVLAEDIIAPFSLPPHDNSAVDGFGISYADLAKMSPPYQFALQGTAKAGHVFPDPLLPFHAIKIFTGAVLPSNVDTIYMLEDCEINGDKVTVPAGLKKGSNTRQAGEDITKGQVILHQGIRLRPSHIGVAASLGLTALTCYMPLRVTIFSSGDEITRSSQMSYKKEAGRIFDSNTPMLKSLLHRLGVDVTDGGVLPDHPQTIRYKLQEASQRADLIISSGGVSVGEEDHMKAVITEIGKIDFWRLAIKPGKPLAMGYIGQIPYVGLPGNPVASFVTFAVIARFLVAQLGGERPFNLPVYNAIADFSYQKKIGRREYLRITLTRSEGILKAHKFPREGAGILTSLTNSHALAELPERLTSLSPGDPISFIPLEAIYG</sequence>
<keyword evidence="6 8" id="KW-0808">Transferase</keyword>
<dbReference type="Gene3D" id="2.40.340.10">
    <property type="entry name" value="MoeA, C-terminal, domain IV"/>
    <property type="match status" value="1"/>
</dbReference>
<evidence type="ECO:0000313" key="8">
    <source>
        <dbReference type="EMBL" id="QNT78939.1"/>
    </source>
</evidence>
<evidence type="ECO:0000256" key="2">
    <source>
        <dbReference type="ARBA" id="ARBA00005046"/>
    </source>
</evidence>
<reference evidence="8 9" key="1">
    <citation type="submission" date="2020-08" db="EMBL/GenBank/DDBJ databases">
        <title>Complete genome sequence of Entomobacter blattae G55GP.</title>
        <authorList>
            <person name="Poehlein A."/>
            <person name="Guzman J."/>
            <person name="Daniel R."/>
            <person name="Vilcinskas A."/>
        </authorList>
    </citation>
    <scope>NUCLEOTIDE SEQUENCE [LARGE SCALE GENOMIC DNA]</scope>
    <source>
        <strain evidence="8 9">G55GP</strain>
    </source>
</reference>
<dbReference type="CDD" id="cd00887">
    <property type="entry name" value="MoeA"/>
    <property type="match status" value="1"/>
</dbReference>
<dbReference type="SUPFAM" id="SSF63867">
    <property type="entry name" value="MoeA C-terminal domain-like"/>
    <property type="match status" value="1"/>
</dbReference>
<dbReference type="SUPFAM" id="SSF53218">
    <property type="entry name" value="Molybdenum cofactor biosynthesis proteins"/>
    <property type="match status" value="1"/>
</dbReference>
<dbReference type="EC" id="2.10.1.1" evidence="6"/>
<evidence type="ECO:0000256" key="6">
    <source>
        <dbReference type="RuleBase" id="RU365090"/>
    </source>
</evidence>
<dbReference type="GO" id="GO:0005829">
    <property type="term" value="C:cytosol"/>
    <property type="evidence" value="ECO:0007669"/>
    <property type="project" value="TreeGrafter"/>
</dbReference>
<keyword evidence="6" id="KW-0460">Magnesium</keyword>
<dbReference type="EMBL" id="CP060244">
    <property type="protein sequence ID" value="QNT78939.1"/>
    <property type="molecule type" value="Genomic_DNA"/>
</dbReference>
<evidence type="ECO:0000256" key="3">
    <source>
        <dbReference type="ARBA" id="ARBA00010763"/>
    </source>
</evidence>